<comment type="caution">
    <text evidence="1">The sequence shown here is derived from an EMBL/GenBank/DDBJ whole genome shotgun (WGS) entry which is preliminary data.</text>
</comment>
<evidence type="ECO:0000313" key="3">
    <source>
        <dbReference type="EMBL" id="ECT1564476.1"/>
    </source>
</evidence>
<sequence length="75" mass="8665">MNWYTLLGIHPTVYLNVYQQSPDLAGCSRTRTDTKKPAGLVPCGLSGLHRMTLVITDGEFWWSWRELNPSPYFYN</sequence>
<evidence type="ECO:0000313" key="2">
    <source>
        <dbReference type="EMBL" id="ECS2538003.1"/>
    </source>
</evidence>
<dbReference type="EMBL" id="AAHVEE010000006">
    <property type="protein sequence ID" value="ECA6920949.1"/>
    <property type="molecule type" value="Genomic_DNA"/>
</dbReference>
<accession>A0A5X7DC08</accession>
<gene>
    <name evidence="2" type="ORF">AX397_00150</name>
    <name evidence="3" type="ORF">DU743_24615</name>
    <name evidence="1" type="ORF">EOZ49_05945</name>
</gene>
<dbReference type="AlphaFoldDB" id="A0A5X7DC08"/>
<protein>
    <submittedName>
        <fullName evidence="1">Uncharacterized protein</fullName>
    </submittedName>
</protein>
<dbReference type="EMBL" id="AAKIZQ010000001">
    <property type="protein sequence ID" value="ECS2538003.1"/>
    <property type="molecule type" value="Genomic_DNA"/>
</dbReference>
<evidence type="ECO:0000313" key="1">
    <source>
        <dbReference type="EMBL" id="ECA6920949.1"/>
    </source>
</evidence>
<name>A0A5X7DC08_SALDE</name>
<dbReference type="EMBL" id="AAKLWL010000110">
    <property type="protein sequence ID" value="ECT1564476.1"/>
    <property type="molecule type" value="Genomic_DNA"/>
</dbReference>
<reference evidence="2" key="1">
    <citation type="submission" date="2018-07" db="EMBL/GenBank/DDBJ databases">
        <authorList>
            <consortium name="NARMS: The National Antimicrobial Resistance Monitoring System"/>
        </authorList>
    </citation>
    <scope>NUCLEOTIDE SEQUENCE</scope>
    <source>
        <strain evidence="2">FSIS1605546</strain>
    </source>
</reference>
<proteinExistence type="predicted"/>
<organism evidence="1">
    <name type="scientific">Salmonella derby</name>
    <dbReference type="NCBI Taxonomy" id="28144"/>
    <lineage>
        <taxon>Bacteria</taxon>
        <taxon>Pseudomonadati</taxon>
        <taxon>Pseudomonadota</taxon>
        <taxon>Gammaproteobacteria</taxon>
        <taxon>Enterobacterales</taxon>
        <taxon>Enterobacteriaceae</taxon>
        <taxon>Salmonella</taxon>
    </lineage>
</organism>
<reference evidence="1" key="2">
    <citation type="submission" date="2019-01" db="EMBL/GenBank/DDBJ databases">
        <authorList>
            <consortium name="GenomeTrakr network: Whole genome sequencing for foodborne pathogen traceback"/>
        </authorList>
    </citation>
    <scope>NUCLEOTIDE SEQUENCE</scope>
    <source>
        <strain evidence="3">FSIS11811993</strain>
        <strain evidence="1">FSIS21823119</strain>
    </source>
</reference>